<reference evidence="3 4" key="1">
    <citation type="submission" date="2023-03" db="EMBL/GenBank/DDBJ databases">
        <title>High recombination rates correlate with genetic variation in Cardiocondyla obscurior ants.</title>
        <authorList>
            <person name="Errbii M."/>
        </authorList>
    </citation>
    <scope>NUCLEOTIDE SEQUENCE [LARGE SCALE GENOMIC DNA]</scope>
    <source>
        <strain evidence="3">Alpha-2009</strain>
        <tissue evidence="3">Whole body</tissue>
    </source>
</reference>
<dbReference type="Proteomes" id="UP001430953">
    <property type="component" value="Unassembled WGS sequence"/>
</dbReference>
<evidence type="ECO:0000256" key="2">
    <source>
        <dbReference type="SAM" id="Phobius"/>
    </source>
</evidence>
<keyword evidence="2" id="KW-1133">Transmembrane helix</keyword>
<evidence type="ECO:0000313" key="3">
    <source>
        <dbReference type="EMBL" id="KAL0107330.1"/>
    </source>
</evidence>
<dbReference type="EMBL" id="JADYXP020000017">
    <property type="protein sequence ID" value="KAL0107330.1"/>
    <property type="molecule type" value="Genomic_DNA"/>
</dbReference>
<proteinExistence type="predicted"/>
<keyword evidence="4" id="KW-1185">Reference proteome</keyword>
<feature type="transmembrane region" description="Helical" evidence="2">
    <location>
        <begin position="36"/>
        <end position="55"/>
    </location>
</feature>
<protein>
    <submittedName>
        <fullName evidence="3">Uncharacterized protein</fullName>
    </submittedName>
</protein>
<gene>
    <name evidence="3" type="ORF">PUN28_015703</name>
</gene>
<accession>A0AAW2EWN0</accession>
<keyword evidence="2" id="KW-0472">Membrane</keyword>
<keyword evidence="2" id="KW-0812">Transmembrane</keyword>
<dbReference type="AlphaFoldDB" id="A0AAW2EWN0"/>
<evidence type="ECO:0000256" key="1">
    <source>
        <dbReference type="SAM" id="MobiDB-lite"/>
    </source>
</evidence>
<organism evidence="3 4">
    <name type="scientific">Cardiocondyla obscurior</name>
    <dbReference type="NCBI Taxonomy" id="286306"/>
    <lineage>
        <taxon>Eukaryota</taxon>
        <taxon>Metazoa</taxon>
        <taxon>Ecdysozoa</taxon>
        <taxon>Arthropoda</taxon>
        <taxon>Hexapoda</taxon>
        <taxon>Insecta</taxon>
        <taxon>Pterygota</taxon>
        <taxon>Neoptera</taxon>
        <taxon>Endopterygota</taxon>
        <taxon>Hymenoptera</taxon>
        <taxon>Apocrita</taxon>
        <taxon>Aculeata</taxon>
        <taxon>Formicoidea</taxon>
        <taxon>Formicidae</taxon>
        <taxon>Myrmicinae</taxon>
        <taxon>Cardiocondyla</taxon>
    </lineage>
</organism>
<sequence length="134" mass="15633">MRNAIRTKGRRDSKPIEKRERTLNEGQNNRERETRFFFFFLTPLSLPFVISFSFVSTTATGNGCAKSKCVGYYFKQCKAGINSYRDSKLSSRRHMRDIFARNRQNLTLSSIIRTEISDDINTRKSASRYRGLSR</sequence>
<evidence type="ECO:0000313" key="4">
    <source>
        <dbReference type="Proteomes" id="UP001430953"/>
    </source>
</evidence>
<feature type="compositionally biased region" description="Basic and acidic residues" evidence="1">
    <location>
        <begin position="10"/>
        <end position="27"/>
    </location>
</feature>
<comment type="caution">
    <text evidence="3">The sequence shown here is derived from an EMBL/GenBank/DDBJ whole genome shotgun (WGS) entry which is preliminary data.</text>
</comment>
<feature type="region of interest" description="Disordered" evidence="1">
    <location>
        <begin position="1"/>
        <end position="27"/>
    </location>
</feature>
<name>A0AAW2EWN0_9HYME</name>